<proteinExistence type="predicted"/>
<feature type="compositionally biased region" description="Basic and acidic residues" evidence="1">
    <location>
        <begin position="29"/>
        <end position="40"/>
    </location>
</feature>
<organism evidence="3 4">
    <name type="scientific">Naematelia encephala</name>
    <dbReference type="NCBI Taxonomy" id="71784"/>
    <lineage>
        <taxon>Eukaryota</taxon>
        <taxon>Fungi</taxon>
        <taxon>Dikarya</taxon>
        <taxon>Basidiomycota</taxon>
        <taxon>Agaricomycotina</taxon>
        <taxon>Tremellomycetes</taxon>
        <taxon>Tremellales</taxon>
        <taxon>Naemateliaceae</taxon>
        <taxon>Naematelia</taxon>
    </lineage>
</organism>
<feature type="compositionally biased region" description="Basic and acidic residues" evidence="1">
    <location>
        <begin position="1"/>
        <end position="14"/>
    </location>
</feature>
<sequence length="65" mass="7464">MTRGGQRERDREKAAAAQQKVKTKLTGDPQKRKEQDAKALADKIAQKKQKQLVLLVPKRRNLLKK</sequence>
<evidence type="ECO:0000259" key="2">
    <source>
        <dbReference type="Pfam" id="PF04419"/>
    </source>
</evidence>
<evidence type="ECO:0000313" key="4">
    <source>
        <dbReference type="Proteomes" id="UP000193986"/>
    </source>
</evidence>
<protein>
    <recommendedName>
        <fullName evidence="2">Small EDRK-rich factor-like N-terminal domain-containing protein</fullName>
    </recommendedName>
</protein>
<gene>
    <name evidence="3" type="ORF">BCR39DRAFT_372672</name>
</gene>
<dbReference type="Pfam" id="PF04419">
    <property type="entry name" value="SERF-like_N"/>
    <property type="match status" value="1"/>
</dbReference>
<dbReference type="AlphaFoldDB" id="A0A1Y2AJK0"/>
<dbReference type="InParanoid" id="A0A1Y2AJK0"/>
<name>A0A1Y2AJK0_9TREE</name>
<comment type="caution">
    <text evidence="3">The sequence shown here is derived from an EMBL/GenBank/DDBJ whole genome shotgun (WGS) entry which is preliminary data.</text>
</comment>
<evidence type="ECO:0000256" key="1">
    <source>
        <dbReference type="SAM" id="MobiDB-lite"/>
    </source>
</evidence>
<dbReference type="InterPro" id="IPR007513">
    <property type="entry name" value="SERF-like_N"/>
</dbReference>
<keyword evidence="4" id="KW-1185">Reference proteome</keyword>
<feature type="domain" description="Small EDRK-rich factor-like N-terminal" evidence="2">
    <location>
        <begin position="1"/>
        <end position="33"/>
    </location>
</feature>
<accession>A0A1Y2AJK0</accession>
<dbReference type="EMBL" id="MCFC01000089">
    <property type="protein sequence ID" value="ORY22696.1"/>
    <property type="molecule type" value="Genomic_DNA"/>
</dbReference>
<evidence type="ECO:0000313" key="3">
    <source>
        <dbReference type="EMBL" id="ORY22696.1"/>
    </source>
</evidence>
<dbReference type="Proteomes" id="UP000193986">
    <property type="component" value="Unassembled WGS sequence"/>
</dbReference>
<reference evidence="3 4" key="1">
    <citation type="submission" date="2016-07" db="EMBL/GenBank/DDBJ databases">
        <title>Pervasive Adenine N6-methylation of Active Genes in Fungi.</title>
        <authorList>
            <consortium name="DOE Joint Genome Institute"/>
            <person name="Mondo S.J."/>
            <person name="Dannebaum R.O."/>
            <person name="Kuo R.C."/>
            <person name="Labutti K."/>
            <person name="Haridas S."/>
            <person name="Kuo A."/>
            <person name="Salamov A."/>
            <person name="Ahrendt S.R."/>
            <person name="Lipzen A."/>
            <person name="Sullivan W."/>
            <person name="Andreopoulos W.B."/>
            <person name="Clum A."/>
            <person name="Lindquist E."/>
            <person name="Daum C."/>
            <person name="Ramamoorthy G.K."/>
            <person name="Gryganskyi A."/>
            <person name="Culley D."/>
            <person name="Magnuson J.K."/>
            <person name="James T.Y."/>
            <person name="O'Malley M.A."/>
            <person name="Stajich J.E."/>
            <person name="Spatafora J.W."/>
            <person name="Visel A."/>
            <person name="Grigoriev I.V."/>
        </authorList>
    </citation>
    <scope>NUCLEOTIDE SEQUENCE [LARGE SCALE GENOMIC DNA]</scope>
    <source>
        <strain evidence="3 4">68-887.2</strain>
    </source>
</reference>
<feature type="region of interest" description="Disordered" evidence="1">
    <location>
        <begin position="1"/>
        <end position="40"/>
    </location>
</feature>